<dbReference type="RefSeq" id="WP_071491849.1">
    <property type="nucleotide sequence ID" value="NZ_LT629708.1"/>
</dbReference>
<protein>
    <submittedName>
        <fullName evidence="2">Uncharacterized protein</fullName>
    </submittedName>
</protein>
<evidence type="ECO:0000313" key="2">
    <source>
        <dbReference type="EMBL" id="OIN05053.1"/>
    </source>
</evidence>
<reference evidence="2 3" key="1">
    <citation type="submission" date="2016-08" db="EMBL/GenBank/DDBJ databases">
        <title>Draft genome sequence of the type strain of Pseudomonas extremorientalis LMG 19695T isolated from drinking water reservoir.</title>
        <authorList>
            <person name="Tambong J.T."/>
        </authorList>
    </citation>
    <scope>NUCLEOTIDE SEQUENCE [LARGE SCALE GENOMIC DNA]</scope>
    <source>
        <strain evidence="2 3">LMG 19695</strain>
    </source>
</reference>
<dbReference type="AlphaFoldDB" id="A0A1S2TB16"/>
<evidence type="ECO:0000313" key="3">
    <source>
        <dbReference type="Proteomes" id="UP000181686"/>
    </source>
</evidence>
<accession>A0A1S2TB16</accession>
<gene>
    <name evidence="2" type="ORF">BFN10_24405</name>
</gene>
<feature type="compositionally biased region" description="Basic and acidic residues" evidence="1">
    <location>
        <begin position="27"/>
        <end position="36"/>
    </location>
</feature>
<comment type="caution">
    <text evidence="2">The sequence shown here is derived from an EMBL/GenBank/DDBJ whole genome shotgun (WGS) entry which is preliminary data.</text>
</comment>
<dbReference type="Proteomes" id="UP000181686">
    <property type="component" value="Unassembled WGS sequence"/>
</dbReference>
<proteinExistence type="predicted"/>
<dbReference type="EMBL" id="MDGK01000058">
    <property type="protein sequence ID" value="OIN05053.1"/>
    <property type="molecule type" value="Genomic_DNA"/>
</dbReference>
<feature type="region of interest" description="Disordered" evidence="1">
    <location>
        <begin position="1"/>
        <end position="36"/>
    </location>
</feature>
<sequence>MNRPQRFRGLATDPGVQRKAPNAVIQRENKPKGPRLDEQLELICTAPVAPKDQREFSLMHLVGRVHWETNRESH</sequence>
<evidence type="ECO:0000256" key="1">
    <source>
        <dbReference type="SAM" id="MobiDB-lite"/>
    </source>
</evidence>
<organism evidence="2 3">
    <name type="scientific">Pseudomonas extremorientalis</name>
    <dbReference type="NCBI Taxonomy" id="169669"/>
    <lineage>
        <taxon>Bacteria</taxon>
        <taxon>Pseudomonadati</taxon>
        <taxon>Pseudomonadota</taxon>
        <taxon>Gammaproteobacteria</taxon>
        <taxon>Pseudomonadales</taxon>
        <taxon>Pseudomonadaceae</taxon>
        <taxon>Pseudomonas</taxon>
    </lineage>
</organism>
<name>A0A1S2TB16_9PSED</name>